<comment type="caution">
    <text evidence="2">The sequence shown here is derived from an EMBL/GenBank/DDBJ whole genome shotgun (WGS) entry which is preliminary data.</text>
</comment>
<evidence type="ECO:0008006" key="4">
    <source>
        <dbReference type="Google" id="ProtNLM"/>
    </source>
</evidence>
<dbReference type="PROSITE" id="PS51257">
    <property type="entry name" value="PROKAR_LIPOPROTEIN"/>
    <property type="match status" value="1"/>
</dbReference>
<dbReference type="AlphaFoldDB" id="A0A845F1A9"/>
<name>A0A845F1A9_9BACL</name>
<proteinExistence type="predicted"/>
<reference evidence="2 3" key="1">
    <citation type="submission" date="2019-11" db="EMBL/GenBank/DDBJ databases">
        <title>Genome sequences of 17 halophilic strains isolated from different environments.</title>
        <authorList>
            <person name="Furrow R.E."/>
        </authorList>
    </citation>
    <scope>NUCLEOTIDE SEQUENCE [LARGE SCALE GENOMIC DNA]</scope>
    <source>
        <strain evidence="2 3">22506_14_FS</strain>
    </source>
</reference>
<protein>
    <recommendedName>
        <fullName evidence="4">Lipoprotein</fullName>
    </recommendedName>
</protein>
<organism evidence="2 3">
    <name type="scientific">Guptibacillus hwajinpoensis</name>
    <dbReference type="NCBI Taxonomy" id="208199"/>
    <lineage>
        <taxon>Bacteria</taxon>
        <taxon>Bacillati</taxon>
        <taxon>Bacillota</taxon>
        <taxon>Bacilli</taxon>
        <taxon>Bacillales</taxon>
        <taxon>Guptibacillaceae</taxon>
        <taxon>Guptibacillus</taxon>
    </lineage>
</organism>
<evidence type="ECO:0000256" key="1">
    <source>
        <dbReference type="SAM" id="MobiDB-lite"/>
    </source>
</evidence>
<dbReference type="EMBL" id="WMEY01000004">
    <property type="protein sequence ID" value="MYL64497.1"/>
    <property type="molecule type" value="Genomic_DNA"/>
</dbReference>
<feature type="region of interest" description="Disordered" evidence="1">
    <location>
        <begin position="22"/>
        <end position="49"/>
    </location>
</feature>
<evidence type="ECO:0000313" key="2">
    <source>
        <dbReference type="EMBL" id="MYL64497.1"/>
    </source>
</evidence>
<evidence type="ECO:0000313" key="3">
    <source>
        <dbReference type="Proteomes" id="UP000447833"/>
    </source>
</evidence>
<feature type="compositionally biased region" description="Low complexity" evidence="1">
    <location>
        <begin position="27"/>
        <end position="36"/>
    </location>
</feature>
<dbReference type="Proteomes" id="UP000447833">
    <property type="component" value="Unassembled WGS sequence"/>
</dbReference>
<sequence>MKREKILFVLLVAALLTGCGSMEEKGSNSSSQNSEQTSREAEAESDFSAQIKMIANDEKIIEMLKDSGEIPDNASGTEIHEALEDYLKKKTKNAEINEKSSEKYIEGLKKQIQQDLQREGN</sequence>
<gene>
    <name evidence="2" type="ORF">GLW07_14155</name>
</gene>
<dbReference type="RefSeq" id="WP_160919941.1">
    <property type="nucleotide sequence ID" value="NZ_WMEY01000004.1"/>
</dbReference>
<accession>A0A845F1A9</accession>